<evidence type="ECO:0000313" key="7">
    <source>
        <dbReference type="EMBL" id="MBE9077618.1"/>
    </source>
</evidence>
<evidence type="ECO:0000256" key="4">
    <source>
        <dbReference type="ARBA" id="ARBA00022801"/>
    </source>
</evidence>
<dbReference type="Proteomes" id="UP000636505">
    <property type="component" value="Unassembled WGS sequence"/>
</dbReference>
<dbReference type="InterPro" id="IPR050535">
    <property type="entry name" value="DNA_Repair-Maintenance_Comp"/>
</dbReference>
<evidence type="ECO:0000259" key="6">
    <source>
        <dbReference type="Pfam" id="PF00149"/>
    </source>
</evidence>
<keyword evidence="4" id="KW-0378">Hydrolase</keyword>
<reference evidence="7" key="1">
    <citation type="submission" date="2020-10" db="EMBL/GenBank/DDBJ databases">
        <authorList>
            <person name="Castelo-Branco R."/>
            <person name="Eusebio N."/>
            <person name="Adriana R."/>
            <person name="Vieira A."/>
            <person name="Brugerolle De Fraissinette N."/>
            <person name="Rezende De Castro R."/>
            <person name="Schneider M.P."/>
            <person name="Vasconcelos V."/>
            <person name="Leao P.N."/>
        </authorList>
    </citation>
    <scope>NUCLEOTIDE SEQUENCE</scope>
    <source>
        <strain evidence="7">LEGE 07310</strain>
    </source>
</reference>
<dbReference type="PANTHER" id="PTHR30337">
    <property type="entry name" value="COMPONENT OF ATP-DEPENDENT DSDNA EXONUCLEASE"/>
    <property type="match status" value="1"/>
</dbReference>
<organism evidence="7 8">
    <name type="scientific">Vasconcelosia minhoensis LEGE 07310</name>
    <dbReference type="NCBI Taxonomy" id="915328"/>
    <lineage>
        <taxon>Bacteria</taxon>
        <taxon>Bacillati</taxon>
        <taxon>Cyanobacteriota</taxon>
        <taxon>Cyanophyceae</taxon>
        <taxon>Nodosilineales</taxon>
        <taxon>Cymatolegaceae</taxon>
        <taxon>Vasconcelosia</taxon>
        <taxon>Vasconcelosia minhoensis</taxon>
    </lineage>
</organism>
<dbReference type="Gene3D" id="3.60.21.10">
    <property type="match status" value="1"/>
</dbReference>
<name>A0A8J7DCF4_9CYAN</name>
<dbReference type="SUPFAM" id="SSF56300">
    <property type="entry name" value="Metallo-dependent phosphatases"/>
    <property type="match status" value="1"/>
</dbReference>
<comment type="similarity">
    <text evidence="1">Belongs to the SbcD family.</text>
</comment>
<protein>
    <recommendedName>
        <fullName evidence="2">Nuclease SbcCD subunit D</fullName>
    </recommendedName>
</protein>
<gene>
    <name evidence="7" type="ORF">IQ241_09970</name>
</gene>
<keyword evidence="5 7" id="KW-0269">Exonuclease</keyword>
<keyword evidence="3" id="KW-0540">Nuclease</keyword>
<accession>A0A8J7DCF4</accession>
<dbReference type="AlphaFoldDB" id="A0A8J7DCF4"/>
<proteinExistence type="inferred from homology"/>
<evidence type="ECO:0000313" key="8">
    <source>
        <dbReference type="Proteomes" id="UP000636505"/>
    </source>
</evidence>
<dbReference type="EMBL" id="JADEXG010000019">
    <property type="protein sequence ID" value="MBE9077618.1"/>
    <property type="molecule type" value="Genomic_DNA"/>
</dbReference>
<evidence type="ECO:0000256" key="2">
    <source>
        <dbReference type="ARBA" id="ARBA00013365"/>
    </source>
</evidence>
<comment type="caution">
    <text evidence="7">The sequence shown here is derived from an EMBL/GenBank/DDBJ whole genome shotgun (WGS) entry which is preliminary data.</text>
</comment>
<dbReference type="InterPro" id="IPR041796">
    <property type="entry name" value="Mre11_N"/>
</dbReference>
<evidence type="ECO:0000256" key="5">
    <source>
        <dbReference type="ARBA" id="ARBA00022839"/>
    </source>
</evidence>
<feature type="domain" description="Calcineurin-like phosphoesterase" evidence="6">
    <location>
        <begin position="3"/>
        <end position="217"/>
    </location>
</feature>
<dbReference type="GO" id="GO:0004527">
    <property type="term" value="F:exonuclease activity"/>
    <property type="evidence" value="ECO:0007669"/>
    <property type="project" value="UniProtKB-KW"/>
</dbReference>
<dbReference type="Pfam" id="PF00149">
    <property type="entry name" value="Metallophos"/>
    <property type="match status" value="1"/>
</dbReference>
<evidence type="ECO:0000256" key="1">
    <source>
        <dbReference type="ARBA" id="ARBA00010555"/>
    </source>
</evidence>
<dbReference type="InterPro" id="IPR004843">
    <property type="entry name" value="Calcineurin-like_PHP"/>
</dbReference>
<sequence>MARFLHISDIHLGFDRYDSPIRTRDFFMALRDVVQRYAIDERVDFVVIAGDLFEHRTIKPAILNQAQLCLQMLQQAQIPVLAIEGNHDSCPYGTKTSWLRYLSDWKLLKLLEPGNISQGEPFYAPWDEPTGRGGYIDLDCGVRVLGSNWYGAAAPKAIEQIAEAIQALPPGPAHKLLLFHHGLEGQIARYAGALRYSDLVPLQRVGVDYLALGHIHKHYAVEGWIFNPGSLEANNVEEGQFQRGAYLVELTEQGIQAELKTDYIQRPIVRLEYVARSQDPMELVESGAIATLETAIQSQRLIPAEQPIVELKITGTVGFDRLELDIRQLRQTLQDRSQALIFLLKYDVDEAAFASPLSEEASRLEIEQEVFTDLLAGNAVYKKRASDLAYGLIDLKQRQLEGETEAALYDWIDTLLADTSD</sequence>
<dbReference type="RefSeq" id="WP_193906566.1">
    <property type="nucleotide sequence ID" value="NZ_JADEXG010000019.1"/>
</dbReference>
<dbReference type="InterPro" id="IPR029052">
    <property type="entry name" value="Metallo-depent_PP-like"/>
</dbReference>
<dbReference type="PANTHER" id="PTHR30337:SF0">
    <property type="entry name" value="NUCLEASE SBCCD SUBUNIT D"/>
    <property type="match status" value="1"/>
</dbReference>
<evidence type="ECO:0000256" key="3">
    <source>
        <dbReference type="ARBA" id="ARBA00022722"/>
    </source>
</evidence>
<keyword evidence="8" id="KW-1185">Reference proteome</keyword>
<dbReference type="CDD" id="cd00840">
    <property type="entry name" value="MPP_Mre11_N"/>
    <property type="match status" value="1"/>
</dbReference>